<feature type="compositionally biased region" description="Basic and acidic residues" evidence="1">
    <location>
        <begin position="1794"/>
        <end position="1811"/>
    </location>
</feature>
<feature type="domain" description="Right handed beta helix" evidence="2">
    <location>
        <begin position="534"/>
        <end position="674"/>
    </location>
</feature>
<feature type="region of interest" description="Disordered" evidence="1">
    <location>
        <begin position="2443"/>
        <end position="2462"/>
    </location>
</feature>
<feature type="region of interest" description="Disordered" evidence="1">
    <location>
        <begin position="2242"/>
        <end position="2323"/>
    </location>
</feature>
<sequence length="2916" mass="305667">MQAEAGERVQSASGAPAAAAAFFGDDSSDCWDTVHVTPATAERDLANITVPRCFILHSSTDFIAPPQRTHSAAAAPGCDGKLSPSAVGAASSTPSPHCTAAGLPISKNVRASFLEKDGSNSAERVEDFCTAAGRNPSEVFGGYRRVRMIHNTAPCLVRCATDPGPPPPHLFSSGPSNGSNTVGSASASPSTTPCMTTVFTSTPPSPQQLPQQQPALQCPIDPSSFLTHAVLQAMPEGLVGLRSPLVLPTQQNSPSFSATAMDVGGSRLGGLSGLPPPTPHQLSNLHARAAARRASRVSSRRSHLSLSALPDSAVFLDPLEIIADAAISFVDIVFAAHVSVKGKGTVQFVNCCFGHRTTSQLCQQFISNPPTSDTGLNAKTNSDAAQQNAFPKLAQENTVQVVAATQDGVAESPDGSGPLNGRVAFATRAAERGSPLSSEDRRSSRLNNSSARPLAWGSHLRVEGGSSSGMSGFHTDFALPIAMRMMSVYRRSSLASNALESHTAAEASKGNKGSNCFRGNGSTPPSKTIQSSSATMNAIYDSAATSVLDVHDGSCCVLNQCDLYGGCAGASLVCRDNSRTSVTDSSFDGPSITWVAVEVRDSAEAVIQFTNIQQVMGVGVLVSDHGRATVDSSVIERCGVAGVVATDYGTVSLQNTDVEASVSGVCVALNCSAEAQMVGCGFTTRFLMPRRAAGMMFLEHLQSLGAFRTKGSAGLSSPAQESLCSAVEDPLLQHVLHSDLESLLGLWLLHIDASDTAFSTSSQSLVLCDHAVAVVAECRFTCTMWLPHLSLSSAATNAGGNAAADANNLEESPSCNGSRTNRSDGPMPSFGGLSPAAASVEAVVLSSSDANLSVTNSRGLGSSGHPHSSCNNSNNRPFLLPCSSVMRKFFGVRDEPGTRRSFAHAARRSVATFSESVEGAESDGGVPLSAGLVQLALRSSLKVPTSVDTIAPASSLSPLLSGTGRAVLSSTGTATSSTANDPPSLPNPASCTGNSSTPLPLPVRRVLAGLLSSYVMAREVFGDYVAEKRRMHAAARSPSNIAATDTSPFNESKRTDAGSASNPRRVSLWDKTSTELFLSFEALPDVDNKEDEKCTSAIRLGFTGTRSGTSRRFSNVSIAAMQTLQDGLLQLGCLAVLMAPKGGVYHIVASNQASLVLTSSVLSLVLPPQLAVTLPTPWAPAPSYYFDRVGPLSTIRISTAPFVAAVLDYREPDKTLFHADRPDGDRADKPWAYAKGQPEQTNPFCSIFTRSNVIQYECVPKESSQDDIVTEPPQRDTSAPSTDADAAVSPQESKDTHKGPRSPAASSCCSHGAMGVGTGYGDCYTEAGVSPAACSSPGGSASCSSHNSLRKKGEGPNDAPGGPDARRAVGVAGGSAQLPPRSSFGPASAVQHPQPPLPTSSDTSSSSNAVVFNAAAWGLVLITPKSTRHSEALDAAVRAQAEHWCRIELAASTFPNTAQDGNGEASVSATLTTCREGLQEAPTPLLLPSAKPAGWHPPLRSTNGSLFAGRTSIMNVTDDAKLGSGDHAEASGAVRRGVPSAGEAAETQNAQVNRSGSALLNMTNEAELLRIIHPEHICTTFANFAYAMELPAAQEYPVFHSQGWFSPNPAPAAPSLHKTNTAAVGAATSGSAAAQAATGLEVRAGGNDAPLGLRRPIVAAGHTATATTVTSTAANDGNSLTTATPTQLAEREISCMHVNADIQRQMLLDIDAPPFLAAVAAAGRDDACSVLSSYDATQAFTASILRSTDRANAGAANISLASSRKSDQSSAAPERIAAAGAASSPKPLPLAVSEGEKSEELQSVKHIKEGKQGTLTPAHRCDVLSQRSRPGLLASPRGGGGDDDSAQFPANTDAVRVPLPPKLSMLDVESIGSFSSTRSSSSSSDSSTCGSSDSIRDCNAGSGNCRQSEKRAEWRLLRKQSTHSSSSSAELKHEPEVREQSGAKERRAAPEEGQAEVPTYTTRTSPSVGTGLLNVESKAPALASPDISVESHRENRDAKAAAKRQCGNRTRGTSGNTRSPLTSAAVRPSTLSSKAAPQSQPHISLAEFQSSPQSPEMPLSARSARSGTPLTNRVESSLLSPLSKPPFPASSSSSTNSSKHDDCDSEHPPRQRSVTRAMTRTQLSSFESSPRWSPDAQHIGLASSLQCNQRDKECKVEAKTTEPSKVIETGAAATAPKSPADAAALDVPAGQGAVPMCMAQQMQVPQKHVAFQPPSTSKPEMCAVDAQLPLLVLPSITKSTTDASDIAQGTSDSRLTQNSSCLNSGSTSSKFRSSPMSHRTPSPSALDTVPSEIVVTESVGSDDSTARRASFQKPPATLPPPPPRLQMHPPVELETEGHAHLTPAEVKRAMAMLAQTGKDKRRKVKTTAPSTESGVQRTRQHPPPPIERIHLQTTAAPTAMTPSPPPSTVAQGVSPHARLRRHSTTTTVELLVAALHSFLGSPLASQVSSSGSVKSSSAAHGNVAPLCESQHDAEGGSAETHGEERRWQEELLRRLQFVHSGNTGNVVQGGVARCRRPFPFQSSTHTSAASQSAFNEVLRRYSEGKVNDWIDEERGEMGNHDDVDADDGALPSSQPGTPTVTYEPWRTTVATCAHCTPRPPPHPYSCTAHATPTIGVLPDLTVGGSEGEQPLRRREVVSLPPLHTLSGCSAMSATSPSSRSPRALHLFQSSFASVPPMVYVEPANAQLETAVVYPPLHASAPFNAVTVTASPNASGGGPPGLYVSGRRQSSRARNSTQPSPPPLPQQKQQTSLIPLRTPSSTHIAHLHEDYMHDQYARAAWDSVVAQSRVQERERQRLTSPQQSAQVGRLYTEPLRSRMQRAAEQAQPTREQLYRQHGCTFTPQINQIQAGKSGAALRHRITNGTRIRPLRNEGASIDSVEVPVSLPSQNTTTISDAAASRSSQRSHRSQRRRLHPR</sequence>
<protein>
    <recommendedName>
        <fullName evidence="2">Right handed beta helix domain-containing protein</fullName>
    </recommendedName>
</protein>
<reference evidence="3 4" key="1">
    <citation type="journal article" date="2015" name="PLoS Pathog.">
        <title>Leptomonas seymouri: Adaptations to the Dixenous Life Cycle Analyzed by Genome Sequencing, Transcriptome Profiling and Co-infection with Leishmania donovani.</title>
        <authorList>
            <person name="Kraeva N."/>
            <person name="Butenko A."/>
            <person name="Hlavacova J."/>
            <person name="Kostygov A."/>
            <person name="Myskova J."/>
            <person name="Grybchuk D."/>
            <person name="Lestinova T."/>
            <person name="Votypka J."/>
            <person name="Volf P."/>
            <person name="Opperdoes F."/>
            <person name="Flegontov P."/>
            <person name="Lukes J."/>
            <person name="Yurchenko V."/>
        </authorList>
    </citation>
    <scope>NUCLEOTIDE SEQUENCE [LARGE SCALE GENOMIC DNA]</scope>
    <source>
        <strain evidence="3 4">ATCC 30220</strain>
    </source>
</reference>
<feature type="region of interest" description="Disordered" evidence="1">
    <location>
        <begin position="166"/>
        <end position="215"/>
    </location>
</feature>
<feature type="region of interest" description="Disordered" evidence="1">
    <location>
        <begin position="2555"/>
        <end position="2581"/>
    </location>
</feature>
<feature type="compositionally biased region" description="Basic and acidic residues" evidence="1">
    <location>
        <begin position="1930"/>
        <end position="1950"/>
    </location>
</feature>
<feature type="region of interest" description="Disordered" evidence="1">
    <location>
        <begin position="1262"/>
        <end position="1309"/>
    </location>
</feature>
<feature type="compositionally biased region" description="Polar residues" evidence="1">
    <location>
        <begin position="987"/>
        <end position="998"/>
    </location>
</feature>
<feature type="region of interest" description="Disordered" evidence="1">
    <location>
        <begin position="1759"/>
        <end position="1849"/>
    </location>
</feature>
<feature type="compositionally biased region" description="Basic and acidic residues" evidence="1">
    <location>
        <begin position="2469"/>
        <end position="2487"/>
    </location>
</feature>
<keyword evidence="4" id="KW-1185">Reference proteome</keyword>
<feature type="compositionally biased region" description="Basic and acidic residues" evidence="1">
    <location>
        <begin position="1989"/>
        <end position="2000"/>
    </location>
</feature>
<feature type="compositionally biased region" description="Basic and acidic residues" evidence="1">
    <location>
        <begin position="1216"/>
        <end position="1229"/>
    </location>
</feature>
<feature type="region of interest" description="Disordered" evidence="1">
    <location>
        <begin position="1033"/>
        <end position="1064"/>
    </location>
</feature>
<feature type="region of interest" description="Disordered" evidence="1">
    <location>
        <begin position="2356"/>
        <end position="2385"/>
    </location>
</feature>
<feature type="region of interest" description="Disordered" evidence="1">
    <location>
        <begin position="1216"/>
        <end position="1235"/>
    </location>
</feature>
<dbReference type="OrthoDB" id="10616778at2759"/>
<comment type="caution">
    <text evidence="3">The sequence shown here is derived from an EMBL/GenBank/DDBJ whole genome shotgun (WGS) entry which is preliminary data.</text>
</comment>
<feature type="compositionally biased region" description="Low complexity" evidence="1">
    <location>
        <begin position="2259"/>
        <end position="2269"/>
    </location>
</feature>
<dbReference type="OMA" id="HIVASNQ"/>
<feature type="region of interest" description="Disordered" evidence="1">
    <location>
        <begin position="428"/>
        <end position="451"/>
    </location>
</feature>
<feature type="compositionally biased region" description="Polar residues" evidence="1">
    <location>
        <begin position="2112"/>
        <end position="2131"/>
    </location>
</feature>
<dbReference type="InterPro" id="IPR039448">
    <property type="entry name" value="Beta_helix"/>
</dbReference>
<feature type="compositionally biased region" description="Basic and acidic residues" evidence="1">
    <location>
        <begin position="1907"/>
        <end position="1916"/>
    </location>
</feature>
<dbReference type="Pfam" id="PF13229">
    <property type="entry name" value="Beta_helix"/>
    <property type="match status" value="1"/>
</dbReference>
<dbReference type="VEuPathDB" id="TriTrypDB:Lsey_0185_0030"/>
<evidence type="ECO:0000259" key="2">
    <source>
        <dbReference type="Pfam" id="PF13229"/>
    </source>
</evidence>
<feature type="region of interest" description="Disordered" evidence="1">
    <location>
        <begin position="2885"/>
        <end position="2916"/>
    </location>
</feature>
<feature type="compositionally biased region" description="Low complexity" evidence="1">
    <location>
        <begin position="1276"/>
        <end position="1290"/>
    </location>
</feature>
<feature type="compositionally biased region" description="Polar residues" evidence="1">
    <location>
        <begin position="2367"/>
        <end position="2377"/>
    </location>
</feature>
<accession>A0A0N1I4S0</accession>
<organism evidence="3 4">
    <name type="scientific">Leptomonas seymouri</name>
    <dbReference type="NCBI Taxonomy" id="5684"/>
    <lineage>
        <taxon>Eukaryota</taxon>
        <taxon>Discoba</taxon>
        <taxon>Euglenozoa</taxon>
        <taxon>Kinetoplastea</taxon>
        <taxon>Metakinetoplastina</taxon>
        <taxon>Trypanosomatida</taxon>
        <taxon>Trypanosomatidae</taxon>
        <taxon>Leishmaniinae</taxon>
        <taxon>Leptomonas</taxon>
    </lineage>
</organism>
<feature type="compositionally biased region" description="Basic and acidic residues" evidence="1">
    <location>
        <begin position="1520"/>
        <end position="1529"/>
    </location>
</feature>
<dbReference type="Proteomes" id="UP000038009">
    <property type="component" value="Unassembled WGS sequence"/>
</dbReference>
<feature type="compositionally biased region" description="Polar residues" evidence="1">
    <location>
        <begin position="2029"/>
        <end position="2054"/>
    </location>
</feature>
<feature type="compositionally biased region" description="Basic and acidic residues" evidence="1">
    <location>
        <begin position="2098"/>
        <end position="2109"/>
    </location>
</feature>
<feature type="region of interest" description="Disordered" evidence="1">
    <location>
        <begin position="1983"/>
        <end position="2136"/>
    </location>
</feature>
<feature type="compositionally biased region" description="Polar residues" evidence="1">
    <location>
        <begin position="520"/>
        <end position="530"/>
    </location>
</feature>
<feature type="compositionally biased region" description="Polar residues" evidence="1">
    <location>
        <begin position="809"/>
        <end position="820"/>
    </location>
</feature>
<proteinExistence type="predicted"/>
<name>A0A0N1I4S0_LEPSE</name>
<evidence type="ECO:0000313" key="3">
    <source>
        <dbReference type="EMBL" id="KPI85472.1"/>
    </source>
</evidence>
<feature type="region of interest" description="Disordered" evidence="1">
    <location>
        <begin position="800"/>
        <end position="831"/>
    </location>
</feature>
<feature type="region of interest" description="Disordered" evidence="1">
    <location>
        <begin position="1520"/>
        <end position="1550"/>
    </location>
</feature>
<gene>
    <name evidence="3" type="ORF">ABL78_5465</name>
</gene>
<feature type="compositionally biased region" description="Polar residues" evidence="1">
    <location>
        <begin position="2007"/>
        <end position="2022"/>
    </location>
</feature>
<feature type="region of interest" description="Disordered" evidence="1">
    <location>
        <begin position="1873"/>
        <end position="1971"/>
    </location>
</feature>
<feature type="compositionally biased region" description="Low complexity" evidence="1">
    <location>
        <begin position="1769"/>
        <end position="1791"/>
    </location>
</feature>
<dbReference type="EMBL" id="LJSK01000185">
    <property type="protein sequence ID" value="KPI85472.1"/>
    <property type="molecule type" value="Genomic_DNA"/>
</dbReference>
<feature type="region of interest" description="Disordered" evidence="1">
    <location>
        <begin position="2468"/>
        <end position="2487"/>
    </location>
</feature>
<evidence type="ECO:0000313" key="4">
    <source>
        <dbReference type="Proteomes" id="UP000038009"/>
    </source>
</evidence>
<feature type="compositionally biased region" description="Polar residues" evidence="1">
    <location>
        <begin position="1037"/>
        <end position="1050"/>
    </location>
</feature>
<feature type="region of interest" description="Disordered" evidence="1">
    <location>
        <begin position="1335"/>
        <end position="1405"/>
    </location>
</feature>
<feature type="region of interest" description="Disordered" evidence="1">
    <location>
        <begin position="966"/>
        <end position="998"/>
    </location>
</feature>
<feature type="compositionally biased region" description="Low complexity" evidence="1">
    <location>
        <begin position="1873"/>
        <end position="1893"/>
    </location>
</feature>
<feature type="compositionally biased region" description="Polar residues" evidence="1">
    <location>
        <begin position="2063"/>
        <end position="2075"/>
    </location>
</feature>
<feature type="compositionally biased region" description="Low complexity" evidence="1">
    <location>
        <begin position="2443"/>
        <end position="2458"/>
    </location>
</feature>
<feature type="compositionally biased region" description="Polar residues" evidence="1">
    <location>
        <begin position="2571"/>
        <end position="2580"/>
    </location>
</feature>
<feature type="region of interest" description="Disordered" evidence="1">
    <location>
        <begin position="2711"/>
        <end position="2751"/>
    </location>
</feature>
<feature type="compositionally biased region" description="Polar residues" evidence="1">
    <location>
        <begin position="2270"/>
        <end position="2285"/>
    </location>
</feature>
<evidence type="ECO:0000256" key="1">
    <source>
        <dbReference type="SAM" id="MobiDB-lite"/>
    </source>
</evidence>
<feature type="compositionally biased region" description="Polar residues" evidence="1">
    <location>
        <begin position="173"/>
        <end position="202"/>
    </location>
</feature>
<feature type="region of interest" description="Disordered" evidence="1">
    <location>
        <begin position="504"/>
        <end position="530"/>
    </location>
</feature>
<feature type="compositionally biased region" description="Polar residues" evidence="1">
    <location>
        <begin position="1959"/>
        <end position="1968"/>
    </location>
</feature>
<feature type="compositionally biased region" description="Polar residues" evidence="1">
    <location>
        <begin position="2242"/>
        <end position="2258"/>
    </location>
</feature>
<feature type="compositionally biased region" description="Low complexity" evidence="1">
    <location>
        <begin position="969"/>
        <end position="979"/>
    </location>
</feature>
<feature type="compositionally biased region" description="Basic residues" evidence="1">
    <location>
        <begin position="2903"/>
        <end position="2916"/>
    </location>
</feature>
<feature type="compositionally biased region" description="Low complexity" evidence="1">
    <location>
        <begin position="1335"/>
        <end position="1345"/>
    </location>
</feature>